<feature type="region of interest" description="Disordered" evidence="1">
    <location>
        <begin position="1"/>
        <end position="69"/>
    </location>
</feature>
<accession>A0A6I3U457</accession>
<evidence type="ECO:0000313" key="2">
    <source>
        <dbReference type="EMBL" id="MTV88356.1"/>
    </source>
</evidence>
<dbReference type="Proteomes" id="UP000469505">
    <property type="component" value="Unassembled WGS sequence"/>
</dbReference>
<comment type="caution">
    <text evidence="2">The sequence shown here is derived from an EMBL/GenBank/DDBJ whole genome shotgun (WGS) entry which is preliminary data.</text>
</comment>
<gene>
    <name evidence="2" type="ORF">GM543_12895</name>
</gene>
<evidence type="ECO:0000313" key="3">
    <source>
        <dbReference type="Proteomes" id="UP000469505"/>
    </source>
</evidence>
<evidence type="ECO:0000256" key="1">
    <source>
        <dbReference type="SAM" id="MobiDB-lite"/>
    </source>
</evidence>
<proteinExistence type="predicted"/>
<reference evidence="2 3" key="1">
    <citation type="submission" date="2019-11" db="EMBL/GenBank/DDBJ databases">
        <title>Growth characteristics of pneumococcus vary with the chemical composition of the capsule and with environmental conditions.</title>
        <authorList>
            <person name="Tothpal A."/>
            <person name="Desobry K."/>
            <person name="Joshi S."/>
            <person name="Wyllie A.L."/>
            <person name="Weinberger D.M."/>
        </authorList>
    </citation>
    <scope>NUCLEOTIDE SEQUENCE [LARGE SCALE GENOMIC DNA]</scope>
    <source>
        <strain evidence="3">pnumococcus35B</strain>
    </source>
</reference>
<dbReference type="RefSeq" id="WP_162481136.1">
    <property type="nucleotide sequence ID" value="NZ_WNHX01000589.1"/>
</dbReference>
<feature type="compositionally biased region" description="Basic and acidic residues" evidence="1">
    <location>
        <begin position="35"/>
        <end position="45"/>
    </location>
</feature>
<protein>
    <submittedName>
        <fullName evidence="2">Uncharacterized protein</fullName>
    </submittedName>
</protein>
<name>A0A6I3U457_STREE</name>
<feature type="non-terminal residue" evidence="2">
    <location>
        <position position="69"/>
    </location>
</feature>
<feature type="compositionally biased region" description="Polar residues" evidence="1">
    <location>
        <begin position="22"/>
        <end position="34"/>
    </location>
</feature>
<dbReference type="EMBL" id="WNHX01000589">
    <property type="protein sequence ID" value="MTV88356.1"/>
    <property type="molecule type" value="Genomic_DNA"/>
</dbReference>
<dbReference type="AlphaFoldDB" id="A0A6I3U457"/>
<feature type="compositionally biased region" description="Basic residues" evidence="1">
    <location>
        <begin position="46"/>
        <end position="69"/>
    </location>
</feature>
<sequence>MNQDQGRPNTIGHKLDQKLETVRNNYRTVQQDSAKQMKELKEQTRSKRHIVKKSRKQFRASKAKVKSLK</sequence>
<organism evidence="2 3">
    <name type="scientific">Streptococcus pneumoniae</name>
    <dbReference type="NCBI Taxonomy" id="1313"/>
    <lineage>
        <taxon>Bacteria</taxon>
        <taxon>Bacillati</taxon>
        <taxon>Bacillota</taxon>
        <taxon>Bacilli</taxon>
        <taxon>Lactobacillales</taxon>
        <taxon>Streptococcaceae</taxon>
        <taxon>Streptococcus</taxon>
    </lineage>
</organism>